<dbReference type="AlphaFoldDB" id="A0AA37T0Y5"/>
<organism evidence="15 16">
    <name type="scientific">Marinibactrum halimedae</name>
    <dbReference type="NCBI Taxonomy" id="1444977"/>
    <lineage>
        <taxon>Bacteria</taxon>
        <taxon>Pseudomonadati</taxon>
        <taxon>Pseudomonadota</taxon>
        <taxon>Gammaproteobacteria</taxon>
        <taxon>Cellvibrionales</taxon>
        <taxon>Cellvibrionaceae</taxon>
        <taxon>Marinibactrum</taxon>
    </lineage>
</organism>
<dbReference type="EMBL" id="BSPD01000020">
    <property type="protein sequence ID" value="GLS24975.1"/>
    <property type="molecule type" value="Genomic_DNA"/>
</dbReference>
<feature type="domain" description="Cytochrome b561 bacterial/Ni-hydrogenase" evidence="14">
    <location>
        <begin position="24"/>
        <end position="186"/>
    </location>
</feature>
<dbReference type="InterPro" id="IPR052168">
    <property type="entry name" value="Cytochrome_b561_oxidase"/>
</dbReference>
<accession>A0AA37T0Y5</accession>
<evidence type="ECO:0000259" key="14">
    <source>
        <dbReference type="Pfam" id="PF01292"/>
    </source>
</evidence>
<dbReference type="GO" id="GO:0046872">
    <property type="term" value="F:metal ion binding"/>
    <property type="evidence" value="ECO:0007669"/>
    <property type="project" value="UniProtKB-KW"/>
</dbReference>
<name>A0AA37T0Y5_9GAMM</name>
<keyword evidence="7" id="KW-0479">Metal-binding</keyword>
<evidence type="ECO:0000256" key="2">
    <source>
        <dbReference type="ARBA" id="ARBA00004651"/>
    </source>
</evidence>
<evidence type="ECO:0000256" key="5">
    <source>
        <dbReference type="ARBA" id="ARBA00022617"/>
    </source>
</evidence>
<evidence type="ECO:0000256" key="3">
    <source>
        <dbReference type="ARBA" id="ARBA00022448"/>
    </source>
</evidence>
<gene>
    <name evidence="15" type="ORF">GCM10007877_06890</name>
</gene>
<sequence length="186" mass="20921">MHTYSYDAKSRSIHRAPALRVHGYSFMAKLFHWVSAIVILWATVSGLSLSFIQSEQIVHAIAAFNVSITTVLIPVFILRIVYRLSHSPSENYQLSAHERFVAHIAHVVLYLVTAVVLLSGVLMMDEPITLFHLYQLPLNALPGHYTDAFSGLHKYSCRSLAILILVHLLAVVHHEVSGKRVLSRMI</sequence>
<evidence type="ECO:0000256" key="8">
    <source>
        <dbReference type="ARBA" id="ARBA00022982"/>
    </source>
</evidence>
<dbReference type="GO" id="GO:0022904">
    <property type="term" value="P:respiratory electron transport chain"/>
    <property type="evidence" value="ECO:0007669"/>
    <property type="project" value="InterPro"/>
</dbReference>
<feature type="transmembrane region" description="Helical" evidence="13">
    <location>
        <begin position="57"/>
        <end position="82"/>
    </location>
</feature>
<comment type="similarity">
    <text evidence="12">Belongs to the cytochrome b561 family.</text>
</comment>
<evidence type="ECO:0000256" key="11">
    <source>
        <dbReference type="ARBA" id="ARBA00023136"/>
    </source>
</evidence>
<evidence type="ECO:0000256" key="13">
    <source>
        <dbReference type="SAM" id="Phobius"/>
    </source>
</evidence>
<evidence type="ECO:0000313" key="15">
    <source>
        <dbReference type="EMBL" id="GLS24975.1"/>
    </source>
</evidence>
<keyword evidence="8" id="KW-0249">Electron transport</keyword>
<comment type="caution">
    <text evidence="15">The sequence shown here is derived from an EMBL/GenBank/DDBJ whole genome shotgun (WGS) entry which is preliminary data.</text>
</comment>
<dbReference type="PANTHER" id="PTHR30529">
    <property type="entry name" value="CYTOCHROME B561"/>
    <property type="match status" value="1"/>
</dbReference>
<evidence type="ECO:0000256" key="1">
    <source>
        <dbReference type="ARBA" id="ARBA00001970"/>
    </source>
</evidence>
<keyword evidence="16" id="KW-1185">Reference proteome</keyword>
<evidence type="ECO:0000256" key="12">
    <source>
        <dbReference type="ARBA" id="ARBA00037975"/>
    </source>
</evidence>
<evidence type="ECO:0000256" key="9">
    <source>
        <dbReference type="ARBA" id="ARBA00022989"/>
    </source>
</evidence>
<feature type="transmembrane region" description="Helical" evidence="13">
    <location>
        <begin position="159"/>
        <end position="176"/>
    </location>
</feature>
<feature type="transmembrane region" description="Helical" evidence="13">
    <location>
        <begin position="30"/>
        <end position="51"/>
    </location>
</feature>
<dbReference type="GO" id="GO:0009055">
    <property type="term" value="F:electron transfer activity"/>
    <property type="evidence" value="ECO:0007669"/>
    <property type="project" value="InterPro"/>
</dbReference>
<dbReference type="GO" id="GO:0020037">
    <property type="term" value="F:heme binding"/>
    <property type="evidence" value="ECO:0007669"/>
    <property type="project" value="TreeGrafter"/>
</dbReference>
<dbReference type="InterPro" id="IPR011577">
    <property type="entry name" value="Cyt_b561_bac/Ni-Hgenase"/>
</dbReference>
<evidence type="ECO:0000256" key="10">
    <source>
        <dbReference type="ARBA" id="ARBA00023004"/>
    </source>
</evidence>
<protein>
    <submittedName>
        <fullName evidence="15">Cytochrome b561</fullName>
    </submittedName>
</protein>
<keyword evidence="4" id="KW-1003">Cell membrane</keyword>
<dbReference type="PANTHER" id="PTHR30529:SF1">
    <property type="entry name" value="CYTOCHROME B561 HOMOLOG 2"/>
    <property type="match status" value="1"/>
</dbReference>
<feature type="transmembrane region" description="Helical" evidence="13">
    <location>
        <begin position="103"/>
        <end position="124"/>
    </location>
</feature>
<keyword evidence="3" id="KW-0813">Transport</keyword>
<evidence type="ECO:0000313" key="16">
    <source>
        <dbReference type="Proteomes" id="UP001156870"/>
    </source>
</evidence>
<keyword evidence="9 13" id="KW-1133">Transmembrane helix</keyword>
<reference evidence="15 16" key="1">
    <citation type="journal article" date="2014" name="Int. J. Syst. Evol. Microbiol.">
        <title>Complete genome sequence of Corynebacterium casei LMG S-19264T (=DSM 44701T), isolated from a smear-ripened cheese.</title>
        <authorList>
            <consortium name="US DOE Joint Genome Institute (JGI-PGF)"/>
            <person name="Walter F."/>
            <person name="Albersmeier A."/>
            <person name="Kalinowski J."/>
            <person name="Ruckert C."/>
        </authorList>
    </citation>
    <scope>NUCLEOTIDE SEQUENCE [LARGE SCALE GENOMIC DNA]</scope>
    <source>
        <strain evidence="15 16">NBRC 110095</strain>
    </source>
</reference>
<dbReference type="SUPFAM" id="SSF81342">
    <property type="entry name" value="Transmembrane di-heme cytochromes"/>
    <property type="match status" value="1"/>
</dbReference>
<evidence type="ECO:0000256" key="7">
    <source>
        <dbReference type="ARBA" id="ARBA00022723"/>
    </source>
</evidence>
<dbReference type="Proteomes" id="UP001156870">
    <property type="component" value="Unassembled WGS sequence"/>
</dbReference>
<keyword evidence="11 13" id="KW-0472">Membrane</keyword>
<dbReference type="RefSeq" id="WP_232592209.1">
    <property type="nucleotide sequence ID" value="NZ_BSPD01000020.1"/>
</dbReference>
<keyword evidence="5" id="KW-0349">Heme</keyword>
<evidence type="ECO:0000256" key="4">
    <source>
        <dbReference type="ARBA" id="ARBA00022475"/>
    </source>
</evidence>
<keyword evidence="10" id="KW-0408">Iron</keyword>
<comment type="cofactor">
    <cofactor evidence="1">
        <name>heme b</name>
        <dbReference type="ChEBI" id="CHEBI:60344"/>
    </cofactor>
</comment>
<keyword evidence="6 13" id="KW-0812">Transmembrane</keyword>
<evidence type="ECO:0000256" key="6">
    <source>
        <dbReference type="ARBA" id="ARBA00022692"/>
    </source>
</evidence>
<comment type="subcellular location">
    <subcellularLocation>
        <location evidence="2">Cell membrane</location>
        <topology evidence="2">Multi-pass membrane protein</topology>
    </subcellularLocation>
</comment>
<dbReference type="GO" id="GO:0005886">
    <property type="term" value="C:plasma membrane"/>
    <property type="evidence" value="ECO:0007669"/>
    <property type="project" value="UniProtKB-SubCell"/>
</dbReference>
<proteinExistence type="inferred from homology"/>
<dbReference type="Pfam" id="PF01292">
    <property type="entry name" value="Ni_hydr_CYTB"/>
    <property type="match status" value="1"/>
</dbReference>
<dbReference type="InterPro" id="IPR016174">
    <property type="entry name" value="Di-haem_cyt_TM"/>
</dbReference>